<accession>A0ABX0U0P1</accession>
<evidence type="ECO:0000313" key="2">
    <source>
        <dbReference type="EMBL" id="NIJ22957.1"/>
    </source>
</evidence>
<dbReference type="Proteomes" id="UP000788153">
    <property type="component" value="Unassembled WGS sequence"/>
</dbReference>
<gene>
    <name evidence="2" type="ORF">FHT01_000499</name>
</gene>
<keyword evidence="3" id="KW-1185">Reference proteome</keyword>
<proteinExistence type="predicted"/>
<sequence length="134" mass="14386">MTRRTRGIAIGIAAMLATAAGAQEARAPSLAALKSVETGRWQIHEIGTKGRDRAVCVRDPQRLLQMRHPGQRCARFVIDDTPNLATVHYTCPGAGHGRSTLKVEAPGLIDIQTQGLAGGLPFDARYEARRQGGC</sequence>
<keyword evidence="1" id="KW-0732">Signal</keyword>
<comment type="caution">
    <text evidence="2">The sequence shown here is derived from an EMBL/GenBank/DDBJ whole genome shotgun (WGS) entry which is preliminary data.</text>
</comment>
<reference evidence="2 3" key="1">
    <citation type="submission" date="2020-03" db="EMBL/GenBank/DDBJ databases">
        <title>Genomic Encyclopedia of Type Strains, Phase IV (KMG-IV): sequencing the most valuable type-strain genomes for metagenomic binning, comparative biology and taxonomic classification.</title>
        <authorList>
            <person name="Goeker M."/>
        </authorList>
    </citation>
    <scope>NUCLEOTIDE SEQUENCE [LARGE SCALE GENOMIC DNA]</scope>
    <source>
        <strain evidence="2 3">DSM 22753</strain>
    </source>
</reference>
<protein>
    <recommendedName>
        <fullName evidence="4">DUF3617 family protein</fullName>
    </recommendedName>
</protein>
<dbReference type="RefSeq" id="WP_140048148.1">
    <property type="nucleotide sequence ID" value="NZ_BAAAEV010000001.1"/>
</dbReference>
<evidence type="ECO:0000256" key="1">
    <source>
        <dbReference type="SAM" id="SignalP"/>
    </source>
</evidence>
<dbReference type="EMBL" id="JAASQP010000001">
    <property type="protein sequence ID" value="NIJ22957.1"/>
    <property type="molecule type" value="Genomic_DNA"/>
</dbReference>
<organism evidence="2 3">
    <name type="scientific">Sphingomonas japonica</name>
    <dbReference type="NCBI Taxonomy" id="511662"/>
    <lineage>
        <taxon>Bacteria</taxon>
        <taxon>Pseudomonadati</taxon>
        <taxon>Pseudomonadota</taxon>
        <taxon>Alphaproteobacteria</taxon>
        <taxon>Sphingomonadales</taxon>
        <taxon>Sphingomonadaceae</taxon>
        <taxon>Sphingomonas</taxon>
    </lineage>
</organism>
<feature type="signal peptide" evidence="1">
    <location>
        <begin position="1"/>
        <end position="22"/>
    </location>
</feature>
<evidence type="ECO:0008006" key="4">
    <source>
        <dbReference type="Google" id="ProtNLM"/>
    </source>
</evidence>
<feature type="chain" id="PRO_5047032859" description="DUF3617 family protein" evidence="1">
    <location>
        <begin position="23"/>
        <end position="134"/>
    </location>
</feature>
<name>A0ABX0U0P1_9SPHN</name>
<evidence type="ECO:0000313" key="3">
    <source>
        <dbReference type="Proteomes" id="UP000788153"/>
    </source>
</evidence>